<evidence type="ECO:0000313" key="3">
    <source>
        <dbReference type="Proteomes" id="UP001221217"/>
    </source>
</evidence>
<dbReference type="PANTHER" id="PTHR33221:SF5">
    <property type="entry name" value="HTH-TYPE TRANSCRIPTIONAL REGULATOR ISCR"/>
    <property type="match status" value="1"/>
</dbReference>
<reference evidence="2 3" key="1">
    <citation type="submission" date="2022-12" db="EMBL/GenBank/DDBJ databases">
        <title>Metagenome assembled genome from gulf of manar.</title>
        <authorList>
            <person name="Kohli P."/>
            <person name="Pk S."/>
            <person name="Venkata Ramana C."/>
            <person name="Sasikala C."/>
        </authorList>
    </citation>
    <scope>NUCLEOTIDE SEQUENCE [LARGE SCALE GENOMIC DNA]</scope>
    <source>
        <strain evidence="2">JB008</strain>
    </source>
</reference>
<dbReference type="GO" id="GO:0005829">
    <property type="term" value="C:cytosol"/>
    <property type="evidence" value="ECO:0007669"/>
    <property type="project" value="TreeGrafter"/>
</dbReference>
<dbReference type="Proteomes" id="UP001221217">
    <property type="component" value="Unassembled WGS sequence"/>
</dbReference>
<keyword evidence="1" id="KW-0238">DNA-binding</keyword>
<dbReference type="Gene3D" id="1.10.10.10">
    <property type="entry name" value="Winged helix-like DNA-binding domain superfamily/Winged helix DNA-binding domain"/>
    <property type="match status" value="1"/>
</dbReference>
<dbReference type="GO" id="GO:0003677">
    <property type="term" value="F:DNA binding"/>
    <property type="evidence" value="ECO:0007669"/>
    <property type="project" value="UniProtKB-KW"/>
</dbReference>
<dbReference type="InterPro" id="IPR000944">
    <property type="entry name" value="Tscrpt_reg_Rrf2"/>
</dbReference>
<dbReference type="InterPro" id="IPR036388">
    <property type="entry name" value="WH-like_DNA-bd_sf"/>
</dbReference>
<comment type="caution">
    <text evidence="2">The sequence shown here is derived from an EMBL/GenBank/DDBJ whole genome shotgun (WGS) entry which is preliminary data.</text>
</comment>
<organism evidence="2 3">
    <name type="scientific">Candidatus Thalassospirochaeta sargassi</name>
    <dbReference type="NCBI Taxonomy" id="3119039"/>
    <lineage>
        <taxon>Bacteria</taxon>
        <taxon>Pseudomonadati</taxon>
        <taxon>Spirochaetota</taxon>
        <taxon>Spirochaetia</taxon>
        <taxon>Spirochaetales</taxon>
        <taxon>Spirochaetaceae</taxon>
        <taxon>Candidatus Thalassospirochaeta</taxon>
    </lineage>
</organism>
<dbReference type="SUPFAM" id="SSF46785">
    <property type="entry name" value="Winged helix' DNA-binding domain"/>
    <property type="match status" value="1"/>
</dbReference>
<dbReference type="PANTHER" id="PTHR33221">
    <property type="entry name" value="WINGED HELIX-TURN-HELIX TRANSCRIPTIONAL REGULATOR, RRF2 FAMILY"/>
    <property type="match status" value="1"/>
</dbReference>
<accession>A0AAJ1MN27</accession>
<dbReference type="Pfam" id="PF02082">
    <property type="entry name" value="Rrf2"/>
    <property type="match status" value="1"/>
</dbReference>
<dbReference type="GO" id="GO:0003700">
    <property type="term" value="F:DNA-binding transcription factor activity"/>
    <property type="evidence" value="ECO:0007669"/>
    <property type="project" value="TreeGrafter"/>
</dbReference>
<dbReference type="EMBL" id="JAQQAL010000023">
    <property type="protein sequence ID" value="MDC7227210.1"/>
    <property type="molecule type" value="Genomic_DNA"/>
</dbReference>
<dbReference type="InterPro" id="IPR036390">
    <property type="entry name" value="WH_DNA-bd_sf"/>
</dbReference>
<proteinExistence type="predicted"/>
<dbReference type="PROSITE" id="PS51197">
    <property type="entry name" value="HTH_RRF2_2"/>
    <property type="match status" value="1"/>
</dbReference>
<sequence length="138" mass="15335">MRITTKGRYGLRAVLKLAAQHDRKPLSISTIASEEQISPEFLEQIFYKMKKSGIIKSTRGPGGGFSLVKDLNEISLADILEAVGEPVTLSPCSTEGTKKDCPRADKCEAYGIWQDVSNHLNDYFNSLTLKDMVEKKLI</sequence>
<gene>
    <name evidence="2" type="ORF">PQJ61_10655</name>
</gene>
<name>A0AAJ1MN27_9SPIO</name>
<protein>
    <submittedName>
        <fullName evidence="2">Rrf2 family transcriptional regulator</fullName>
    </submittedName>
</protein>
<evidence type="ECO:0000256" key="1">
    <source>
        <dbReference type="ARBA" id="ARBA00023125"/>
    </source>
</evidence>
<dbReference type="AlphaFoldDB" id="A0AAJ1MN27"/>
<evidence type="ECO:0000313" key="2">
    <source>
        <dbReference type="EMBL" id="MDC7227210.1"/>
    </source>
</evidence>
<dbReference type="NCBIfam" id="TIGR00738">
    <property type="entry name" value="rrf2_super"/>
    <property type="match status" value="1"/>
</dbReference>